<feature type="region of interest" description="Disordered" evidence="1">
    <location>
        <begin position="1"/>
        <end position="41"/>
    </location>
</feature>
<dbReference type="InParanoid" id="A0A0G4EEV3"/>
<feature type="compositionally biased region" description="Basic and acidic residues" evidence="1">
    <location>
        <begin position="1"/>
        <end position="15"/>
    </location>
</feature>
<dbReference type="EMBL" id="CDMY01000198">
    <property type="protein sequence ID" value="CEL93903.1"/>
    <property type="molecule type" value="Genomic_DNA"/>
</dbReference>
<gene>
    <name evidence="2" type="ORF">Vbra_11439</name>
</gene>
<feature type="compositionally biased region" description="Low complexity" evidence="1">
    <location>
        <begin position="234"/>
        <end position="244"/>
    </location>
</feature>
<dbReference type="AlphaFoldDB" id="A0A0G4EEV3"/>
<accession>A0A0G4EEV3</accession>
<protein>
    <submittedName>
        <fullName evidence="2">Uncharacterized protein</fullName>
    </submittedName>
</protein>
<evidence type="ECO:0000313" key="2">
    <source>
        <dbReference type="EMBL" id="CEL93903.1"/>
    </source>
</evidence>
<evidence type="ECO:0000256" key="1">
    <source>
        <dbReference type="SAM" id="MobiDB-lite"/>
    </source>
</evidence>
<evidence type="ECO:0000313" key="3">
    <source>
        <dbReference type="Proteomes" id="UP000041254"/>
    </source>
</evidence>
<organism evidence="2 3">
    <name type="scientific">Vitrella brassicaformis (strain CCMP3155)</name>
    <dbReference type="NCBI Taxonomy" id="1169540"/>
    <lineage>
        <taxon>Eukaryota</taxon>
        <taxon>Sar</taxon>
        <taxon>Alveolata</taxon>
        <taxon>Colpodellida</taxon>
        <taxon>Vitrellaceae</taxon>
        <taxon>Vitrella</taxon>
    </lineage>
</organism>
<dbReference type="Proteomes" id="UP000041254">
    <property type="component" value="Unassembled WGS sequence"/>
</dbReference>
<feature type="region of interest" description="Disordered" evidence="1">
    <location>
        <begin position="412"/>
        <end position="437"/>
    </location>
</feature>
<keyword evidence="3" id="KW-1185">Reference proteome</keyword>
<sequence length="437" mass="47218">MSSHRNTDSLADLRRSTNLGSTATRFGFPPFGSTNRDPPTPPTVPGCGTCQHIRFINNPLNPFRVGYKKDGRFIGCVAMTPGIESAITSGTKQFKLVDNDYVPLVDELTKPGMLIGLQHHEAGVRGLSSDILLLSAIMVKKLCNKHGYDTPLSRGAGDAAAADRYIHNPMNRADVRNPLANDLTAATHCLAKISDFICDHDGNTPIELMNALPRLLQDFATQPGPSSSRRRKTSSNAAAAAASPADDEDSIHAEQDDFFNANDMEQDNKDDDFDMYDDDAAIARRDVIPMVRFKTLIGLQTHLSDIPDDIQQFMGAVVTPTAAIVQLGGLLNSDDCVIDAPNVIDDFTLQQAAFFANHIASMLPPAKASRAKTAQELLSWGKRIDANVHLSVKQVINYVAIKYAISLRAKGPSNASQGSSQGSSVNTRGRASTKKTD</sequence>
<feature type="region of interest" description="Disordered" evidence="1">
    <location>
        <begin position="219"/>
        <end position="251"/>
    </location>
</feature>
<reference evidence="2 3" key="1">
    <citation type="submission" date="2014-11" db="EMBL/GenBank/DDBJ databases">
        <authorList>
            <person name="Zhu J."/>
            <person name="Qi W."/>
            <person name="Song R."/>
        </authorList>
    </citation>
    <scope>NUCLEOTIDE SEQUENCE [LARGE SCALE GENOMIC DNA]</scope>
</reference>
<proteinExistence type="predicted"/>
<dbReference type="VEuPathDB" id="CryptoDB:Vbra_11439"/>
<name>A0A0G4EEV3_VITBC</name>